<evidence type="ECO:0000256" key="1">
    <source>
        <dbReference type="ARBA" id="ARBA00009820"/>
    </source>
</evidence>
<evidence type="ECO:0008006" key="3">
    <source>
        <dbReference type="Google" id="ProtNLM"/>
    </source>
</evidence>
<dbReference type="PANTHER" id="PTHR36842">
    <property type="entry name" value="PROTEIN TOLB HOMOLOG"/>
    <property type="match status" value="1"/>
</dbReference>
<dbReference type="EMBL" id="AP019376">
    <property type="protein sequence ID" value="BBH89490.1"/>
    <property type="molecule type" value="Genomic_DNA"/>
</dbReference>
<dbReference type="AlphaFoldDB" id="A0A455SPC7"/>
<comment type="similarity">
    <text evidence="1">Belongs to the TolB family.</text>
</comment>
<organism evidence="2">
    <name type="scientific">Thermosporothrix sp. COM3</name>
    <dbReference type="NCBI Taxonomy" id="2490863"/>
    <lineage>
        <taxon>Bacteria</taxon>
        <taxon>Bacillati</taxon>
        <taxon>Chloroflexota</taxon>
        <taxon>Ktedonobacteria</taxon>
        <taxon>Ktedonobacterales</taxon>
        <taxon>Thermosporotrichaceae</taxon>
        <taxon>Thermosporothrix</taxon>
    </lineage>
</organism>
<name>A0A455SPC7_9CHLR</name>
<protein>
    <recommendedName>
        <fullName evidence="3">Lipoprotein</fullName>
    </recommendedName>
</protein>
<dbReference type="SUPFAM" id="SSF82171">
    <property type="entry name" value="DPP6 N-terminal domain-like"/>
    <property type="match status" value="1"/>
</dbReference>
<dbReference type="PANTHER" id="PTHR36842:SF1">
    <property type="entry name" value="PROTEIN TOLB"/>
    <property type="match status" value="1"/>
</dbReference>
<dbReference type="Gene3D" id="2.120.10.30">
    <property type="entry name" value="TolB, C-terminal domain"/>
    <property type="match status" value="2"/>
</dbReference>
<dbReference type="InterPro" id="IPR011659">
    <property type="entry name" value="WD40"/>
</dbReference>
<reference evidence="2" key="1">
    <citation type="submission" date="2018-12" db="EMBL/GenBank/DDBJ databases">
        <title>Novel natural products biosynthetic potential of the class Ktedonobacteria.</title>
        <authorList>
            <person name="Zheng Y."/>
            <person name="Saitou A."/>
            <person name="Wang C.M."/>
            <person name="Toyoda A."/>
            <person name="Minakuchi Y."/>
            <person name="Sekiguchi Y."/>
            <person name="Ueda K."/>
            <person name="Takano H."/>
            <person name="Sakai Y."/>
            <person name="Yokota A."/>
            <person name="Yabe S."/>
        </authorList>
    </citation>
    <scope>NUCLEOTIDE SEQUENCE</scope>
    <source>
        <strain evidence="2">COM3</strain>
    </source>
</reference>
<accession>A0A455SPC7</accession>
<dbReference type="Pfam" id="PF07676">
    <property type="entry name" value="PD40"/>
    <property type="match status" value="3"/>
</dbReference>
<evidence type="ECO:0000313" key="2">
    <source>
        <dbReference type="EMBL" id="BBH89490.1"/>
    </source>
</evidence>
<gene>
    <name evidence="2" type="ORF">KTC_42410</name>
</gene>
<proteinExistence type="inferred from homology"/>
<dbReference type="PROSITE" id="PS51257">
    <property type="entry name" value="PROKAR_LIPOPROTEIN"/>
    <property type="match status" value="1"/>
</dbReference>
<dbReference type="InterPro" id="IPR011042">
    <property type="entry name" value="6-blade_b-propeller_TolB-like"/>
</dbReference>
<sequence length="416" mass="46444">MGKQTIIMKKKRELFVLLTLVALLLTGCLGTDTTYQQKDLGDGKTLELNTQVPLTGKLYFTLNHDLYVLDASGPKQLTKGMEVVDPAISPDGKTLAFIIRYKNYSDLAIMPATGGKPKVLLTGKGEYIPNPNYPAPKSTHVWYAQPTWRDNTHLLFLSDLRKLQINPGQDAFMLDLMAFSIDINDSRLSQINAQTVDDYPDVVQHVTYSIAGDGGHRDLSVRPGHPGQIVFTSYKYDASRTHQVVQLFLQDADAIAHAPQGTYQPGIEEIQKDPAVALTPDQADLFNMQASFSPDGNTFVYIRKPNPTSNMELYTMPVAEDVTATPNDKATEQKALQPYSQSTMLLQSQYISQPIWSPDGKYIAYIGYENNIFNLYVLEVVKEGKTYKKNGDPIQLIKTDGQKVQLNADSRLIWTK</sequence>